<dbReference type="Proteomes" id="UP000232323">
    <property type="component" value="Unassembled WGS sequence"/>
</dbReference>
<name>A0A250XN33_9CHLO</name>
<dbReference type="EMBL" id="BEGY01000125">
    <property type="protein sequence ID" value="GAX84413.1"/>
    <property type="molecule type" value="Genomic_DNA"/>
</dbReference>
<keyword evidence="2" id="KW-1185">Reference proteome</keyword>
<accession>A0A250XN33</accession>
<sequence length="132" mass="14563">MVNTTASDVLDAWGDRPWGAGSLVRLSFANNRFTGTIPPVLVRMMGTPQTILDVRGTAMSCCLYNFNGSRYLSYNKSASLLPPGLNFSSQLGPVADRWADKLNLIGLLSCPYIYNNSTSDLPQNLLRWFLDP</sequence>
<gene>
    <name evidence="1" type="ORF">CEUSTIGMA_g11834.t1</name>
</gene>
<feature type="non-terminal residue" evidence="1">
    <location>
        <position position="132"/>
    </location>
</feature>
<dbReference type="AlphaFoldDB" id="A0A250XN33"/>
<evidence type="ECO:0000313" key="2">
    <source>
        <dbReference type="Proteomes" id="UP000232323"/>
    </source>
</evidence>
<comment type="caution">
    <text evidence="1">The sequence shown here is derived from an EMBL/GenBank/DDBJ whole genome shotgun (WGS) entry which is preliminary data.</text>
</comment>
<proteinExistence type="predicted"/>
<dbReference type="OrthoDB" id="540181at2759"/>
<protein>
    <submittedName>
        <fullName evidence="1">Uncharacterized protein</fullName>
    </submittedName>
</protein>
<reference evidence="1 2" key="1">
    <citation type="submission" date="2017-08" db="EMBL/GenBank/DDBJ databases">
        <title>Acidophilic green algal genome provides insights into adaptation to an acidic environment.</title>
        <authorList>
            <person name="Hirooka S."/>
            <person name="Hirose Y."/>
            <person name="Kanesaki Y."/>
            <person name="Higuchi S."/>
            <person name="Fujiwara T."/>
            <person name="Onuma R."/>
            <person name="Era A."/>
            <person name="Ohbayashi R."/>
            <person name="Uzuka A."/>
            <person name="Nozaki H."/>
            <person name="Yoshikawa H."/>
            <person name="Miyagishima S.Y."/>
        </authorList>
    </citation>
    <scope>NUCLEOTIDE SEQUENCE [LARGE SCALE GENOMIC DNA]</scope>
    <source>
        <strain evidence="1 2">NIES-2499</strain>
    </source>
</reference>
<organism evidence="1 2">
    <name type="scientific">Chlamydomonas eustigma</name>
    <dbReference type="NCBI Taxonomy" id="1157962"/>
    <lineage>
        <taxon>Eukaryota</taxon>
        <taxon>Viridiplantae</taxon>
        <taxon>Chlorophyta</taxon>
        <taxon>core chlorophytes</taxon>
        <taxon>Chlorophyceae</taxon>
        <taxon>CS clade</taxon>
        <taxon>Chlamydomonadales</taxon>
        <taxon>Chlamydomonadaceae</taxon>
        <taxon>Chlamydomonas</taxon>
    </lineage>
</organism>
<evidence type="ECO:0000313" key="1">
    <source>
        <dbReference type="EMBL" id="GAX84413.1"/>
    </source>
</evidence>